<feature type="chain" id="PRO_5026028473" evidence="1">
    <location>
        <begin position="21"/>
        <end position="376"/>
    </location>
</feature>
<dbReference type="Proteomes" id="UP000431269">
    <property type="component" value="Chromosome"/>
</dbReference>
<dbReference type="PANTHER" id="PTHR43283">
    <property type="entry name" value="BETA-LACTAMASE-RELATED"/>
    <property type="match status" value="1"/>
</dbReference>
<dbReference type="InterPro" id="IPR012338">
    <property type="entry name" value="Beta-lactam/transpept-like"/>
</dbReference>
<dbReference type="InterPro" id="IPR001466">
    <property type="entry name" value="Beta-lactam-related"/>
</dbReference>
<dbReference type="EMBL" id="CP047045">
    <property type="protein sequence ID" value="QGZ95899.1"/>
    <property type="molecule type" value="Genomic_DNA"/>
</dbReference>
<dbReference type="PROSITE" id="PS51257">
    <property type="entry name" value="PROKAR_LIPOPROTEIN"/>
    <property type="match status" value="1"/>
</dbReference>
<keyword evidence="3" id="KW-0645">Protease</keyword>
<evidence type="ECO:0000256" key="1">
    <source>
        <dbReference type="SAM" id="SignalP"/>
    </source>
</evidence>
<evidence type="ECO:0000313" key="3">
    <source>
        <dbReference type="EMBL" id="QGZ95899.1"/>
    </source>
</evidence>
<dbReference type="GO" id="GO:0009002">
    <property type="term" value="F:serine-type D-Ala-D-Ala carboxypeptidase activity"/>
    <property type="evidence" value="ECO:0007669"/>
    <property type="project" value="UniProtKB-EC"/>
</dbReference>
<name>A0A6I6MMI8_9CAUL</name>
<gene>
    <name evidence="3" type="ORF">DSM104635_02754</name>
</gene>
<dbReference type="Pfam" id="PF00144">
    <property type="entry name" value="Beta-lactamase"/>
    <property type="match status" value="1"/>
</dbReference>
<dbReference type="AlphaFoldDB" id="A0A6I6MMI8"/>
<keyword evidence="1" id="KW-0732">Signal</keyword>
<sequence length="376" mass="41897">MRSLVLAAALALAACASTNAAPPLPSAAAIDAEAQRLMASQDVKGMAIAVIDNGVIVHVAAFGQRNVERNLPLQTDTIMYGASLTKTAFAYMVLQFVDEGRLDLDRSIAEYLPRPLPEYEDYADLASDERWRQLTPRIILNHATGFANFRWLEEDEKLRFHWAPGERYGYSGEGFYILQLVLEEGLGLDVRAEMQRRVFDRFGMTNTDMQWRPAFAANLADGYALDGSFEPHDERSRASAAGSMDTTIADQARMWAGIVSGEGLSAALRAELTRPQLAIRSAHQFPTLLDWTDPRNTEINLSAGVGLVTFSDASDPMFFKGGHNDWTGNQIVCQQTRRRCVVLLANSVRAELIYPELVRFVLGDTNMPWWWEYNPG</sequence>
<dbReference type="InterPro" id="IPR050789">
    <property type="entry name" value="Diverse_Enzym_Activities"/>
</dbReference>
<evidence type="ECO:0000259" key="2">
    <source>
        <dbReference type="Pfam" id="PF00144"/>
    </source>
</evidence>
<protein>
    <submittedName>
        <fullName evidence="3">D-alanyl-D-alanine carboxypeptidase</fullName>
        <ecNumber evidence="3">3.4.16.4</ecNumber>
    </submittedName>
</protein>
<keyword evidence="3" id="KW-0121">Carboxypeptidase</keyword>
<organism evidence="3 4">
    <name type="scientific">Terricaulis silvestris</name>
    <dbReference type="NCBI Taxonomy" id="2686094"/>
    <lineage>
        <taxon>Bacteria</taxon>
        <taxon>Pseudomonadati</taxon>
        <taxon>Pseudomonadota</taxon>
        <taxon>Alphaproteobacteria</taxon>
        <taxon>Caulobacterales</taxon>
        <taxon>Caulobacteraceae</taxon>
        <taxon>Terricaulis</taxon>
    </lineage>
</organism>
<feature type="domain" description="Beta-lactamase-related" evidence="2">
    <location>
        <begin position="31"/>
        <end position="348"/>
    </location>
</feature>
<dbReference type="RefSeq" id="WP_158766723.1">
    <property type="nucleotide sequence ID" value="NZ_CP047045.1"/>
</dbReference>
<keyword evidence="3" id="KW-0378">Hydrolase</keyword>
<dbReference type="Gene3D" id="3.40.710.10">
    <property type="entry name" value="DD-peptidase/beta-lactamase superfamily"/>
    <property type="match status" value="1"/>
</dbReference>
<keyword evidence="4" id="KW-1185">Reference proteome</keyword>
<dbReference type="SUPFAM" id="SSF56601">
    <property type="entry name" value="beta-lactamase/transpeptidase-like"/>
    <property type="match status" value="1"/>
</dbReference>
<proteinExistence type="predicted"/>
<feature type="signal peptide" evidence="1">
    <location>
        <begin position="1"/>
        <end position="20"/>
    </location>
</feature>
<evidence type="ECO:0000313" key="4">
    <source>
        <dbReference type="Proteomes" id="UP000431269"/>
    </source>
</evidence>
<dbReference type="KEGG" id="tsv:DSM104635_02754"/>
<accession>A0A6I6MMI8</accession>
<dbReference type="PANTHER" id="PTHR43283:SF18">
    <property type="match status" value="1"/>
</dbReference>
<dbReference type="EC" id="3.4.16.4" evidence="3"/>
<reference evidence="4" key="1">
    <citation type="submission" date="2019-12" db="EMBL/GenBank/DDBJ databases">
        <title>Complete genome of Terracaulis silvestris 0127_4.</title>
        <authorList>
            <person name="Vieira S."/>
            <person name="Riedel T."/>
            <person name="Sproer C."/>
            <person name="Pascual J."/>
            <person name="Boedeker C."/>
            <person name="Overmann J."/>
        </authorList>
    </citation>
    <scope>NUCLEOTIDE SEQUENCE [LARGE SCALE GENOMIC DNA]</scope>
    <source>
        <strain evidence="4">0127_4</strain>
    </source>
</reference>